<dbReference type="PANTHER" id="PTHR43829:SF9">
    <property type="entry name" value="AQUAPORIN-9"/>
    <property type="match status" value="1"/>
</dbReference>
<evidence type="ECO:0000256" key="5">
    <source>
        <dbReference type="ARBA" id="ARBA00022989"/>
    </source>
</evidence>
<feature type="transmembrane region" description="Helical" evidence="9">
    <location>
        <begin position="282"/>
        <end position="303"/>
    </location>
</feature>
<evidence type="ECO:0000256" key="6">
    <source>
        <dbReference type="ARBA" id="ARBA00023136"/>
    </source>
</evidence>
<feature type="compositionally biased region" description="Basic and acidic residues" evidence="8">
    <location>
        <begin position="19"/>
        <end position="30"/>
    </location>
</feature>
<dbReference type="GO" id="GO:0005886">
    <property type="term" value="C:plasma membrane"/>
    <property type="evidence" value="ECO:0007669"/>
    <property type="project" value="TreeGrafter"/>
</dbReference>
<dbReference type="SUPFAM" id="SSF81338">
    <property type="entry name" value="Aquaporin-like"/>
    <property type="match status" value="1"/>
</dbReference>
<evidence type="ECO:0000256" key="8">
    <source>
        <dbReference type="SAM" id="MobiDB-lite"/>
    </source>
</evidence>
<evidence type="ECO:0000256" key="1">
    <source>
        <dbReference type="ARBA" id="ARBA00004141"/>
    </source>
</evidence>
<feature type="transmembrane region" description="Helical" evidence="9">
    <location>
        <begin position="141"/>
        <end position="160"/>
    </location>
</feature>
<keyword evidence="4 7" id="KW-0812">Transmembrane</keyword>
<keyword evidence="5 9" id="KW-1133">Transmembrane helix</keyword>
<dbReference type="GO" id="GO:0015254">
    <property type="term" value="F:glycerol channel activity"/>
    <property type="evidence" value="ECO:0007669"/>
    <property type="project" value="TreeGrafter"/>
</dbReference>
<evidence type="ECO:0000313" key="10">
    <source>
        <dbReference type="EMBL" id="JAC75575.1"/>
    </source>
</evidence>
<dbReference type="InterPro" id="IPR000425">
    <property type="entry name" value="MIP"/>
</dbReference>
<dbReference type="InterPro" id="IPR050363">
    <property type="entry name" value="MIP/Aquaporin"/>
</dbReference>
<dbReference type="PRINTS" id="PR00783">
    <property type="entry name" value="MINTRINSICP"/>
</dbReference>
<evidence type="ECO:0000256" key="2">
    <source>
        <dbReference type="ARBA" id="ARBA00006175"/>
    </source>
</evidence>
<feature type="region of interest" description="Disordered" evidence="8">
    <location>
        <begin position="1"/>
        <end position="33"/>
    </location>
</feature>
<keyword evidence="6 9" id="KW-0472">Membrane</keyword>
<dbReference type="InterPro" id="IPR022357">
    <property type="entry name" value="MIP_CS"/>
</dbReference>
<evidence type="ECO:0000313" key="11">
    <source>
        <dbReference type="EMBL" id="JAC81418.1"/>
    </source>
</evidence>
<comment type="similarity">
    <text evidence="2 7">Belongs to the MIP/aquaporin (TC 1.A.8) family.</text>
</comment>
<dbReference type="InterPro" id="IPR023271">
    <property type="entry name" value="Aquaporin-like"/>
</dbReference>
<dbReference type="PROSITE" id="PS00221">
    <property type="entry name" value="MIP"/>
    <property type="match status" value="1"/>
</dbReference>
<evidence type="ECO:0000256" key="7">
    <source>
        <dbReference type="RuleBase" id="RU000477"/>
    </source>
</evidence>
<comment type="subcellular location">
    <subcellularLocation>
        <location evidence="1">Membrane</location>
        <topology evidence="1">Multi-pass membrane protein</topology>
    </subcellularLocation>
</comment>
<dbReference type="EMBL" id="GBEZ01010067">
    <property type="protein sequence ID" value="JAC75575.1"/>
    <property type="molecule type" value="Transcribed_RNA"/>
</dbReference>
<organism evidence="11">
    <name type="scientific">Tetraselmis sp. GSL018</name>
    <dbReference type="NCBI Taxonomy" id="582737"/>
    <lineage>
        <taxon>Eukaryota</taxon>
        <taxon>Viridiplantae</taxon>
        <taxon>Chlorophyta</taxon>
        <taxon>core chlorophytes</taxon>
        <taxon>Chlorodendrophyceae</taxon>
        <taxon>Chlorodendrales</taxon>
        <taxon>Chlorodendraceae</taxon>
        <taxon>Tetraselmis</taxon>
    </lineage>
</organism>
<name>A0A061SAX4_9CHLO</name>
<dbReference type="Gene3D" id="1.20.1080.10">
    <property type="entry name" value="Glycerol uptake facilitator protein"/>
    <property type="match status" value="1"/>
</dbReference>
<dbReference type="EMBL" id="GBEZ01003744">
    <property type="protein sequence ID" value="JAC81418.1"/>
    <property type="molecule type" value="Transcribed_RNA"/>
</dbReference>
<evidence type="ECO:0000256" key="3">
    <source>
        <dbReference type="ARBA" id="ARBA00022448"/>
    </source>
</evidence>
<evidence type="ECO:0000256" key="9">
    <source>
        <dbReference type="SAM" id="Phobius"/>
    </source>
</evidence>
<evidence type="ECO:0000256" key="4">
    <source>
        <dbReference type="ARBA" id="ARBA00022692"/>
    </source>
</evidence>
<gene>
    <name evidence="10" type="ORF">TSPGSL018_22711</name>
    <name evidence="11" type="ORF">TSPGSL018_7974</name>
</gene>
<accession>A0A061SAX4</accession>
<feature type="transmembrane region" description="Helical" evidence="9">
    <location>
        <begin position="369"/>
        <end position="391"/>
    </location>
</feature>
<sequence length="405" mass="43040">MVKHISDTSGEQSGFLKPLGEHEPSTHDTGHVNANWQPYVAGLAVPKLRDCGNGRFCPEGASCAPGRGSTSVQTQLLQGYSHHTSVNFCATVQGEATTEHSPVARQTEVQLSMPVDEEGNDCSCPGEEDCSSLLHQCAAEAFGTFLMVLIGIGSVSAAVYTGAQVGLWQVAVVWGWGVSISIYSTASISGAHLNPAVSLAFALTRPNSFPWQKLAPYCASQLLGAILAGVMNLGVFAPMILRMEARDGILRGSEQSVLTASAFGEYFPNPGMFPGESFVTPFTAFLVEAWGTGILAFVIWALTHEKQSVVGPYKELVPLIIGFTVSVLISLYAPITQAGWNPARDFGPRIVAALAGWGRIAIPGPQNGFWIYILGPMVGAPIGGALHDVVLMRFLSSKRRSDKCS</sequence>
<feature type="transmembrane region" description="Helical" evidence="9">
    <location>
        <begin position="214"/>
        <end position="241"/>
    </location>
</feature>
<keyword evidence="3 7" id="KW-0813">Transport</keyword>
<dbReference type="AlphaFoldDB" id="A0A061SAX4"/>
<dbReference type="Pfam" id="PF00230">
    <property type="entry name" value="MIP"/>
    <property type="match status" value="1"/>
</dbReference>
<dbReference type="PANTHER" id="PTHR43829">
    <property type="entry name" value="AQUAPORIN OR AQUAGLYCEROPORIN RELATED"/>
    <property type="match status" value="1"/>
</dbReference>
<reference evidence="11" key="1">
    <citation type="submission" date="2014-05" db="EMBL/GenBank/DDBJ databases">
        <title>The transcriptome of the halophilic microalga Tetraselmis sp. GSL018 isolated from the Great Salt Lake, Utah.</title>
        <authorList>
            <person name="Jinkerson R.E."/>
            <person name="D'Adamo S."/>
            <person name="Posewitz M.C."/>
        </authorList>
    </citation>
    <scope>NUCLEOTIDE SEQUENCE</scope>
    <source>
        <strain evidence="11">GSL018</strain>
    </source>
</reference>
<dbReference type="GO" id="GO:0015250">
    <property type="term" value="F:water channel activity"/>
    <property type="evidence" value="ECO:0007669"/>
    <property type="project" value="TreeGrafter"/>
</dbReference>
<protein>
    <submittedName>
        <fullName evidence="11">Mip family channel protein</fullName>
    </submittedName>
</protein>
<feature type="transmembrane region" description="Helical" evidence="9">
    <location>
        <begin position="315"/>
        <end position="335"/>
    </location>
</feature>
<feature type="transmembrane region" description="Helical" evidence="9">
    <location>
        <begin position="180"/>
        <end position="202"/>
    </location>
</feature>
<dbReference type="CDD" id="cd00333">
    <property type="entry name" value="MIP"/>
    <property type="match status" value="1"/>
</dbReference>
<proteinExistence type="inferred from homology"/>